<feature type="domain" description="Bacteriophage phiJL001 Gp84 C-terminal" evidence="1">
    <location>
        <begin position="195"/>
        <end position="273"/>
    </location>
</feature>
<evidence type="ECO:0000259" key="1">
    <source>
        <dbReference type="Pfam" id="PF09356"/>
    </source>
</evidence>
<proteinExistence type="predicted"/>
<accession>A0A7T3PGV6</accession>
<dbReference type="Proteomes" id="UP000595170">
    <property type="component" value="Segment"/>
</dbReference>
<protein>
    <submittedName>
        <fullName evidence="2">Virion structural protein</fullName>
    </submittedName>
</protein>
<gene>
    <name evidence="2" type="ORF">AchV4_0020</name>
</gene>
<name>A0A7T3PGV6_9CAUD</name>
<evidence type="ECO:0000313" key="3">
    <source>
        <dbReference type="Proteomes" id="UP000595170"/>
    </source>
</evidence>
<sequence length="283" mass="31527">MSFEAYEESRALGEPLNLYLFEYGPSQGHRMGITDDEQVFAFEGVQYRPEPVQRGNINASGTLDRAALEIKCDRECEVAELFRIYPPSQPVRLTIYQGHKDDPARQFLVCWTGRVLNVRWENSEAILMCEPISTSMLRPGLRRRYQIACPHILYGPMCRANKAAATSAATVNTAADGVRQLKVNYTLNDTDLRTMRGGTVEWITSDGLVEARTILAVQATGNVATFMLSGIVKAMPQGYPVNLVRGCGHNLTDCGDLHNNLPRYGGMPWIPTKNPVGAYSPYY</sequence>
<keyword evidence="3" id="KW-1185">Reference proteome</keyword>
<dbReference type="Pfam" id="PF09356">
    <property type="entry name" value="Phage_BR0599"/>
    <property type="match status" value="1"/>
</dbReference>
<reference evidence="2 3" key="1">
    <citation type="submission" date="2020-11" db="EMBL/GenBank/DDBJ databases">
        <title>Complete Genome Sequence of Achromobacter phage vB_AchrS_AchV4.</title>
        <authorList>
            <person name="Kaliniene L."/>
            <person name="Noreika A."/>
            <person name="Meskys R."/>
        </authorList>
    </citation>
    <scope>NUCLEOTIDE SEQUENCE [LARGE SCALE GENOMIC DNA]</scope>
</reference>
<organism evidence="2 3">
    <name type="scientific">Achromobacter phage vB_AchrS_AchV4</name>
    <dbReference type="NCBI Taxonomy" id="2796514"/>
    <lineage>
        <taxon>Viruses</taxon>
        <taxon>Duplodnaviria</taxon>
        <taxon>Heunggongvirae</taxon>
        <taxon>Uroviricota</taxon>
        <taxon>Caudoviricetes</taxon>
        <taxon>Casjensviridae</taxon>
        <taxon>Gediminasvirus</taxon>
        <taxon>Gediminasvirus AchV4</taxon>
    </lineage>
</organism>
<evidence type="ECO:0000313" key="2">
    <source>
        <dbReference type="EMBL" id="QPZ53258.1"/>
    </source>
</evidence>
<dbReference type="InterPro" id="IPR018964">
    <property type="entry name" value="Phage_phiJL001_Gp84_C"/>
</dbReference>
<dbReference type="EMBL" id="MW269554">
    <property type="protein sequence ID" value="QPZ53258.1"/>
    <property type="molecule type" value="Genomic_DNA"/>
</dbReference>